<name>A0A2G9TLN3_TELCI</name>
<evidence type="ECO:0000313" key="2">
    <source>
        <dbReference type="Proteomes" id="UP000230423"/>
    </source>
</evidence>
<gene>
    <name evidence="1" type="ORF">TELCIR_19660</name>
</gene>
<proteinExistence type="predicted"/>
<organism evidence="1 2">
    <name type="scientific">Teladorsagia circumcincta</name>
    <name type="common">Brown stomach worm</name>
    <name type="synonym">Ostertagia circumcincta</name>
    <dbReference type="NCBI Taxonomy" id="45464"/>
    <lineage>
        <taxon>Eukaryota</taxon>
        <taxon>Metazoa</taxon>
        <taxon>Ecdysozoa</taxon>
        <taxon>Nematoda</taxon>
        <taxon>Chromadorea</taxon>
        <taxon>Rhabditida</taxon>
        <taxon>Rhabditina</taxon>
        <taxon>Rhabditomorpha</taxon>
        <taxon>Strongyloidea</taxon>
        <taxon>Trichostrongylidae</taxon>
        <taxon>Teladorsagia</taxon>
    </lineage>
</organism>
<protein>
    <recommendedName>
        <fullName evidence="3">Reverse transcriptase domain-containing protein</fullName>
    </recommendedName>
</protein>
<dbReference type="Proteomes" id="UP000230423">
    <property type="component" value="Unassembled WGS sequence"/>
</dbReference>
<feature type="non-terminal residue" evidence="1">
    <location>
        <position position="80"/>
    </location>
</feature>
<evidence type="ECO:0000313" key="1">
    <source>
        <dbReference type="EMBL" id="PIO58893.1"/>
    </source>
</evidence>
<dbReference type="EMBL" id="KZ359493">
    <property type="protein sequence ID" value="PIO58893.1"/>
    <property type="molecule type" value="Genomic_DNA"/>
</dbReference>
<keyword evidence="2" id="KW-1185">Reference proteome</keyword>
<dbReference type="OrthoDB" id="407509at2759"/>
<sequence length="80" mass="8928">MLHRLDEEGSHYVLTINTSKTKVMQNSFSSSASVLLKGSLIEDVNEYGYIGSQLNMKNNMAGKVARRRKVGWAAFSSMRS</sequence>
<dbReference type="AlphaFoldDB" id="A0A2G9TLN3"/>
<evidence type="ECO:0008006" key="3">
    <source>
        <dbReference type="Google" id="ProtNLM"/>
    </source>
</evidence>
<reference evidence="1 2" key="1">
    <citation type="submission" date="2015-09" db="EMBL/GenBank/DDBJ databases">
        <title>Draft genome of the parasitic nematode Teladorsagia circumcincta isolate WARC Sus (inbred).</title>
        <authorList>
            <person name="Mitreva M."/>
        </authorList>
    </citation>
    <scope>NUCLEOTIDE SEQUENCE [LARGE SCALE GENOMIC DNA]</scope>
    <source>
        <strain evidence="1 2">S</strain>
    </source>
</reference>
<accession>A0A2G9TLN3</accession>